<evidence type="ECO:0000313" key="2">
    <source>
        <dbReference type="EMBL" id="CAH1100942.1"/>
    </source>
</evidence>
<proteinExistence type="predicted"/>
<gene>
    <name evidence="2" type="ORF">PSYICH_LOCUS1911</name>
</gene>
<dbReference type="Proteomes" id="UP001153636">
    <property type="component" value="Chromosome 10"/>
</dbReference>
<evidence type="ECO:0000313" key="3">
    <source>
        <dbReference type="Proteomes" id="UP001153636"/>
    </source>
</evidence>
<feature type="coiled-coil region" evidence="1">
    <location>
        <begin position="118"/>
        <end position="145"/>
    </location>
</feature>
<dbReference type="AlphaFoldDB" id="A0A9P0G8W0"/>
<protein>
    <submittedName>
        <fullName evidence="2">Uncharacterized protein</fullName>
    </submittedName>
</protein>
<keyword evidence="1" id="KW-0175">Coiled coil</keyword>
<organism evidence="2 3">
    <name type="scientific">Psylliodes chrysocephalus</name>
    <dbReference type="NCBI Taxonomy" id="3402493"/>
    <lineage>
        <taxon>Eukaryota</taxon>
        <taxon>Metazoa</taxon>
        <taxon>Ecdysozoa</taxon>
        <taxon>Arthropoda</taxon>
        <taxon>Hexapoda</taxon>
        <taxon>Insecta</taxon>
        <taxon>Pterygota</taxon>
        <taxon>Neoptera</taxon>
        <taxon>Endopterygota</taxon>
        <taxon>Coleoptera</taxon>
        <taxon>Polyphaga</taxon>
        <taxon>Cucujiformia</taxon>
        <taxon>Chrysomeloidea</taxon>
        <taxon>Chrysomelidae</taxon>
        <taxon>Galerucinae</taxon>
        <taxon>Alticini</taxon>
        <taxon>Psylliodes</taxon>
    </lineage>
</organism>
<reference evidence="2" key="1">
    <citation type="submission" date="2022-01" db="EMBL/GenBank/DDBJ databases">
        <authorList>
            <person name="King R."/>
        </authorList>
    </citation>
    <scope>NUCLEOTIDE SEQUENCE</scope>
</reference>
<evidence type="ECO:0000256" key="1">
    <source>
        <dbReference type="SAM" id="Coils"/>
    </source>
</evidence>
<keyword evidence="3" id="KW-1185">Reference proteome</keyword>
<dbReference type="EMBL" id="OV651822">
    <property type="protein sequence ID" value="CAH1100942.1"/>
    <property type="molecule type" value="Genomic_DNA"/>
</dbReference>
<name>A0A9P0G8W0_9CUCU</name>
<sequence length="367" mass="41800">MFCIKCKFKETKEDQLVVYDKCMCKLCPSCSKLTTTEYRVATMKQARMLICFCSTCRPTIFLNPSDDDTKEEIKVMKDNIGTLTNSITKLSTNLITSLSNVKEGTTNNIEKIVSQYIKQEVEKLNKEIKNEFIQINSEVKTLRESNLDMVKLLTHAPSNTFKYNAAVKHNLTPLSSSPIQLTVPSTINNNNFSSNNTFKNSQKDIISISPTIETNDKNVQAQNTLLQLTTSNQQREKHSYMKKRSNQVGTCNTISDGDADGFEGIESKKKKIWLFISRVKKKVTTDKIVNYISKIANTDTKDIFVKTLDTQTQQISSSNSYMVGVDPSIYSTVNNTCFWPKGVSFERFDFRKGRRFLDNPRYRTAEA</sequence>
<dbReference type="OrthoDB" id="6781329at2759"/>
<accession>A0A9P0G8W0</accession>